<reference evidence="3 4" key="1">
    <citation type="journal article" date="2009" name="Stand. Genomic Sci.">
        <title>Complete genome sequence of Acidimicrobium ferrooxidans type strain (ICP).</title>
        <authorList>
            <person name="Clum A."/>
            <person name="Nolan M."/>
            <person name="Lang E."/>
            <person name="Glavina Del Rio T."/>
            <person name="Tice H."/>
            <person name="Copeland A."/>
            <person name="Cheng J.F."/>
            <person name="Lucas S."/>
            <person name="Chen F."/>
            <person name="Bruce D."/>
            <person name="Goodwin L."/>
            <person name="Pitluck S."/>
            <person name="Ivanova N."/>
            <person name="Mavrommatis K."/>
            <person name="Mikhailova N."/>
            <person name="Pati A."/>
            <person name="Chen A."/>
            <person name="Palaniappan K."/>
            <person name="Goker M."/>
            <person name="Spring S."/>
            <person name="Land M."/>
            <person name="Hauser L."/>
            <person name="Chang Y.J."/>
            <person name="Jeffries C.C."/>
            <person name="Chain P."/>
            <person name="Bristow J."/>
            <person name="Eisen J.A."/>
            <person name="Markowitz V."/>
            <person name="Hugenholtz P."/>
            <person name="Kyrpides N.C."/>
            <person name="Klenk H.P."/>
            <person name="Lapidus A."/>
        </authorList>
    </citation>
    <scope>NUCLEOTIDE SEQUENCE [LARGE SCALE GENOMIC DNA]</scope>
    <source>
        <strain evidence="4">DSM 10331 / JCM 15462 / NBRC 103882 / ICP</strain>
    </source>
</reference>
<dbReference type="GO" id="GO:0009103">
    <property type="term" value="P:lipopolysaccharide biosynthetic process"/>
    <property type="evidence" value="ECO:0007669"/>
    <property type="project" value="TreeGrafter"/>
</dbReference>
<sequence>MRVAVDLQGAQGGSANRGIGRWVREFTRALVRSFDPDTEWVWLVSPNVPVPLSLRASVEEAGAARQRWTPISHEPRRGHEGMPIDASGWTRTSPGEVDVLVVASPFEGFQTSMTMAPSERPHWARRLVSVVYDLIPLRHPALYLAPHPAFYAWYRRQLDVLRASDALLCISHAVALDVTTLLGVEPERVHVVGSAPFGGVETGEVRGDRAPDDASRTLLYVYHQDYRKRPEVLVDAAAIAMREDDRLRVHLVTNEEEAPRIRRYGERAGIPSDRLRVEHGLSDQELVRAYASAWCTVIPSLDEGYGLPAVESVMCGAPVLASDVGGLPEALGTPEALFRPGDVGDLVGLLRQLTAVSGWREQLFERQRQHVQRQSWDQVGRRSADAIGAALGTPSVTESGRPTLALRLPRLEPDGRWGADRAHGLRSYLGELACVLDARFDLELQAPGWESDGIVGTLLRTELGAGHPDPVCTLHELVLAPDALHGEVPAVLTSSGRRVVELHAQDVDVARLLAEVAAAVAGPVDQDAVLRLGTRLRPLTTDLLTVVAGSDDVLVHDGALARWVAASGAVLRDQEVVSEPYPAWLYLDDGPAPRLDRLVVLVEPNPRPDRGPLVARLAAQACTDIDGVLRLVGGGRAPGAVTTLAGRRVWVRPLPDARVLRELAQRSLCVVVVDDEGPTVEFVDDADLDRRCVVVRSDQPLLVGELVDALCAAIRTPRDVGDAPHAASDASQVHERYDAVRARWSTLLATYERLAARASVGSS</sequence>
<keyword evidence="1 3" id="KW-0808">Transferase</keyword>
<evidence type="ECO:0000259" key="2">
    <source>
        <dbReference type="Pfam" id="PF00534"/>
    </source>
</evidence>
<dbReference type="SUPFAM" id="SSF53756">
    <property type="entry name" value="UDP-Glycosyltransferase/glycogen phosphorylase"/>
    <property type="match status" value="1"/>
</dbReference>
<dbReference type="InterPro" id="IPR001296">
    <property type="entry name" value="Glyco_trans_1"/>
</dbReference>
<evidence type="ECO:0000313" key="4">
    <source>
        <dbReference type="Proteomes" id="UP000000771"/>
    </source>
</evidence>
<dbReference type="KEGG" id="afo:Afer_1975"/>
<dbReference type="eggNOG" id="COG0438">
    <property type="taxonomic scope" value="Bacteria"/>
</dbReference>
<dbReference type="AlphaFoldDB" id="C7M1Y1"/>
<protein>
    <submittedName>
        <fullName evidence="3">Glycosyl transferase group 1</fullName>
    </submittedName>
</protein>
<dbReference type="Pfam" id="PF00534">
    <property type="entry name" value="Glycos_transf_1"/>
    <property type="match status" value="1"/>
</dbReference>
<dbReference type="GO" id="GO:0016757">
    <property type="term" value="F:glycosyltransferase activity"/>
    <property type="evidence" value="ECO:0007669"/>
    <property type="project" value="InterPro"/>
</dbReference>
<dbReference type="HOGENOM" id="CLU_365481_0_0_11"/>
<accession>C7M1Y1</accession>
<evidence type="ECO:0000313" key="3">
    <source>
        <dbReference type="EMBL" id="ACU54878.1"/>
    </source>
</evidence>
<dbReference type="Gene3D" id="3.40.50.2000">
    <property type="entry name" value="Glycogen Phosphorylase B"/>
    <property type="match status" value="2"/>
</dbReference>
<proteinExistence type="predicted"/>
<dbReference type="STRING" id="525909.Afer_1975"/>
<gene>
    <name evidence="3" type="ordered locus">Afer_1975</name>
</gene>
<evidence type="ECO:0000256" key="1">
    <source>
        <dbReference type="ARBA" id="ARBA00022679"/>
    </source>
</evidence>
<dbReference type="Proteomes" id="UP000000771">
    <property type="component" value="Chromosome"/>
</dbReference>
<name>C7M1Y1_ACIFD</name>
<keyword evidence="4" id="KW-1185">Reference proteome</keyword>
<dbReference type="PANTHER" id="PTHR46401:SF2">
    <property type="entry name" value="GLYCOSYLTRANSFERASE WBBK-RELATED"/>
    <property type="match status" value="1"/>
</dbReference>
<dbReference type="PANTHER" id="PTHR46401">
    <property type="entry name" value="GLYCOSYLTRANSFERASE WBBK-RELATED"/>
    <property type="match status" value="1"/>
</dbReference>
<feature type="domain" description="Glycosyl transferase family 1" evidence="2">
    <location>
        <begin position="209"/>
        <end position="363"/>
    </location>
</feature>
<organism evidence="3 4">
    <name type="scientific">Acidimicrobium ferrooxidans (strain DSM 10331 / JCM 15462 / NBRC 103882 / ICP)</name>
    <dbReference type="NCBI Taxonomy" id="525909"/>
    <lineage>
        <taxon>Bacteria</taxon>
        <taxon>Bacillati</taxon>
        <taxon>Actinomycetota</taxon>
        <taxon>Acidimicrobiia</taxon>
        <taxon>Acidimicrobiales</taxon>
        <taxon>Acidimicrobiaceae</taxon>
        <taxon>Acidimicrobium</taxon>
    </lineage>
</organism>
<dbReference type="EMBL" id="CP001631">
    <property type="protein sequence ID" value="ACU54878.1"/>
    <property type="molecule type" value="Genomic_DNA"/>
</dbReference>
<dbReference type="CAZy" id="GT4">
    <property type="family name" value="Glycosyltransferase Family 4"/>
</dbReference>